<feature type="compositionally biased region" description="Pro residues" evidence="3">
    <location>
        <begin position="367"/>
        <end position="376"/>
    </location>
</feature>
<evidence type="ECO:0000259" key="4">
    <source>
        <dbReference type="PROSITE" id="PS50102"/>
    </source>
</evidence>
<evidence type="ECO:0000256" key="1">
    <source>
        <dbReference type="ARBA" id="ARBA00022884"/>
    </source>
</evidence>
<reference evidence="5" key="2">
    <citation type="submission" date="2020-02" db="EMBL/GenBank/DDBJ databases">
        <authorList>
            <person name="Studholme D.J."/>
        </authorList>
    </citation>
    <scope>NUCLEOTIDE SEQUENCE</scope>
    <source>
        <strain evidence="5">00238/432</strain>
    </source>
</reference>
<dbReference type="InterPro" id="IPR050886">
    <property type="entry name" value="RNA-binding_reg"/>
</dbReference>
<dbReference type="InterPro" id="IPR035979">
    <property type="entry name" value="RBD_domain_sf"/>
</dbReference>
<proteinExistence type="predicted"/>
<dbReference type="InterPro" id="IPR000504">
    <property type="entry name" value="RRM_dom"/>
</dbReference>
<dbReference type="GO" id="GO:0005634">
    <property type="term" value="C:nucleus"/>
    <property type="evidence" value="ECO:0007669"/>
    <property type="project" value="TreeGrafter"/>
</dbReference>
<protein>
    <recommendedName>
        <fullName evidence="4">RRM domain-containing protein</fullName>
    </recommendedName>
</protein>
<dbReference type="EMBL" id="AOFI03000306">
    <property type="protein sequence ID" value="KAF4318283.1"/>
    <property type="molecule type" value="Genomic_DNA"/>
</dbReference>
<feature type="region of interest" description="Disordered" evidence="3">
    <location>
        <begin position="1"/>
        <end position="76"/>
    </location>
</feature>
<name>A0A8J4S946_9STRA</name>
<feature type="compositionally biased region" description="Polar residues" evidence="3">
    <location>
        <begin position="62"/>
        <end position="76"/>
    </location>
</feature>
<dbReference type="Pfam" id="PF00076">
    <property type="entry name" value="RRM_1"/>
    <property type="match status" value="2"/>
</dbReference>
<reference evidence="5" key="1">
    <citation type="journal article" date="2015" name="Genom Data">
        <title>Draft genome sequences of Phytophthora kernoviae and Phytophthora ramorum lineage EU2 from Scotland.</title>
        <authorList>
            <person name="Sambles C."/>
            <person name="Schlenzig A."/>
            <person name="O'Neill P."/>
            <person name="Grant M."/>
            <person name="Studholme D.J."/>
        </authorList>
    </citation>
    <scope>NUCLEOTIDE SEQUENCE</scope>
    <source>
        <strain evidence="5">00238/432</strain>
    </source>
</reference>
<dbReference type="PROSITE" id="PS50102">
    <property type="entry name" value="RRM"/>
    <property type="match status" value="2"/>
</dbReference>
<keyword evidence="1 2" id="KW-0694">RNA-binding</keyword>
<evidence type="ECO:0000313" key="5">
    <source>
        <dbReference type="EMBL" id="KAF4318283.1"/>
    </source>
</evidence>
<accession>A0A8J4S946</accession>
<feature type="compositionally biased region" description="Polar residues" evidence="3">
    <location>
        <begin position="24"/>
        <end position="33"/>
    </location>
</feature>
<feature type="domain" description="RRM" evidence="4">
    <location>
        <begin position="121"/>
        <end position="213"/>
    </location>
</feature>
<gene>
    <name evidence="5" type="ORF">G195_008467</name>
</gene>
<dbReference type="GO" id="GO:0003723">
    <property type="term" value="F:RNA binding"/>
    <property type="evidence" value="ECO:0007669"/>
    <property type="project" value="UniProtKB-UniRule"/>
</dbReference>
<organism evidence="5 6">
    <name type="scientific">Phytophthora kernoviae 00238/432</name>
    <dbReference type="NCBI Taxonomy" id="1284355"/>
    <lineage>
        <taxon>Eukaryota</taxon>
        <taxon>Sar</taxon>
        <taxon>Stramenopiles</taxon>
        <taxon>Oomycota</taxon>
        <taxon>Peronosporomycetes</taxon>
        <taxon>Peronosporales</taxon>
        <taxon>Peronosporaceae</taxon>
        <taxon>Phytophthora</taxon>
    </lineage>
</organism>
<dbReference type="SMART" id="SM00360">
    <property type="entry name" value="RRM"/>
    <property type="match status" value="2"/>
</dbReference>
<evidence type="ECO:0000256" key="3">
    <source>
        <dbReference type="SAM" id="MobiDB-lite"/>
    </source>
</evidence>
<evidence type="ECO:0000256" key="2">
    <source>
        <dbReference type="PROSITE-ProRule" id="PRU00176"/>
    </source>
</evidence>
<dbReference type="SUPFAM" id="SSF54928">
    <property type="entry name" value="RNA-binding domain, RBD"/>
    <property type="match status" value="2"/>
</dbReference>
<sequence length="376" mass="42191">MPAVEELTSAKKRKLEDVKMEEGVSNSSPQSLTESERSCEKEKPTEAKEELKTRENDAAKSVESTAESPNATNETQKTAIRRLLEPFSREQLVEILANAATRYDALYTELKAAAGADVAHRKVFVRGLAWETKTEHLKEAFAAFGDVQEGAVIYDKATGKSRGFGFVTFVEMEAAQCAVQQQTIVIDVCWHAMHETNFVVVSDKSTNLAMVFSCCIFMVCRAGKQVVILLQFGLIQTIINTHYRSHINCRLLHPRMDKYNNLYAAWRHLLFVRGLSWDTTDDTLRHEFQKFGDLEEAMIARDRQTNRSKGYGFVTYKHKAGAERALQVPQKFIDGRKTVCNLACQGHNKPHTEQRGGGSALLAPVAPSYPMPMQPV</sequence>
<feature type="compositionally biased region" description="Basic and acidic residues" evidence="3">
    <location>
        <begin position="34"/>
        <end position="60"/>
    </location>
</feature>
<feature type="domain" description="RRM" evidence="4">
    <location>
        <begin position="268"/>
        <end position="345"/>
    </location>
</feature>
<evidence type="ECO:0000313" key="6">
    <source>
        <dbReference type="Proteomes" id="UP000702964"/>
    </source>
</evidence>
<dbReference type="InterPro" id="IPR012677">
    <property type="entry name" value="Nucleotide-bd_a/b_plait_sf"/>
</dbReference>
<feature type="region of interest" description="Disordered" evidence="3">
    <location>
        <begin position="348"/>
        <end position="376"/>
    </location>
</feature>
<dbReference type="Gene3D" id="3.30.70.330">
    <property type="match status" value="2"/>
</dbReference>
<dbReference type="AlphaFoldDB" id="A0A8J4S946"/>
<comment type="caution">
    <text evidence="5">The sequence shown here is derived from an EMBL/GenBank/DDBJ whole genome shotgun (WGS) entry which is preliminary data.</text>
</comment>
<dbReference type="PANTHER" id="PTHR48024:SF45">
    <property type="entry name" value="RNA BINDING DOMAIN PROTEIN"/>
    <property type="match status" value="1"/>
</dbReference>
<dbReference type="PANTHER" id="PTHR48024">
    <property type="entry name" value="GEO13361P1-RELATED"/>
    <property type="match status" value="1"/>
</dbReference>
<dbReference type="Proteomes" id="UP000702964">
    <property type="component" value="Unassembled WGS sequence"/>
</dbReference>
<feature type="non-terminal residue" evidence="5">
    <location>
        <position position="1"/>
    </location>
</feature>